<dbReference type="AlphaFoldDB" id="A0A1Y2CFW9"/>
<organism evidence="1 2">
    <name type="scientific">Rhizoclosmatium globosum</name>
    <dbReference type="NCBI Taxonomy" id="329046"/>
    <lineage>
        <taxon>Eukaryota</taxon>
        <taxon>Fungi</taxon>
        <taxon>Fungi incertae sedis</taxon>
        <taxon>Chytridiomycota</taxon>
        <taxon>Chytridiomycota incertae sedis</taxon>
        <taxon>Chytridiomycetes</taxon>
        <taxon>Chytridiales</taxon>
        <taxon>Chytriomycetaceae</taxon>
        <taxon>Rhizoclosmatium</taxon>
    </lineage>
</organism>
<dbReference type="CDD" id="cd07067">
    <property type="entry name" value="HP_PGM_like"/>
    <property type="match status" value="1"/>
</dbReference>
<reference evidence="1 2" key="1">
    <citation type="submission" date="2016-07" db="EMBL/GenBank/DDBJ databases">
        <title>Pervasive Adenine N6-methylation of Active Genes in Fungi.</title>
        <authorList>
            <consortium name="DOE Joint Genome Institute"/>
            <person name="Mondo S.J."/>
            <person name="Dannebaum R.O."/>
            <person name="Kuo R.C."/>
            <person name="Labutti K."/>
            <person name="Haridas S."/>
            <person name="Kuo A."/>
            <person name="Salamov A."/>
            <person name="Ahrendt S.R."/>
            <person name="Lipzen A."/>
            <person name="Sullivan W."/>
            <person name="Andreopoulos W.B."/>
            <person name="Clum A."/>
            <person name="Lindquist E."/>
            <person name="Daum C."/>
            <person name="Ramamoorthy G.K."/>
            <person name="Gryganskyi A."/>
            <person name="Culley D."/>
            <person name="Magnuson J.K."/>
            <person name="James T.Y."/>
            <person name="O'Malley M.A."/>
            <person name="Stajich J.E."/>
            <person name="Spatafora J.W."/>
            <person name="Visel A."/>
            <person name="Grigoriev I.V."/>
        </authorList>
    </citation>
    <scope>NUCLEOTIDE SEQUENCE [LARGE SCALE GENOMIC DNA]</scope>
    <source>
        <strain evidence="1 2">JEL800</strain>
    </source>
</reference>
<dbReference type="Pfam" id="PF00300">
    <property type="entry name" value="His_Phos_1"/>
    <property type="match status" value="1"/>
</dbReference>
<evidence type="ECO:0000313" key="1">
    <source>
        <dbReference type="EMBL" id="ORY45953.1"/>
    </source>
</evidence>
<dbReference type="PANTHER" id="PTHR16469">
    <property type="entry name" value="UBIQUITIN-ASSOCIATED AND SH3 DOMAIN-CONTAINING BA-RELATED"/>
    <property type="match status" value="1"/>
</dbReference>
<dbReference type="SUPFAM" id="SSF53254">
    <property type="entry name" value="Phosphoglycerate mutase-like"/>
    <property type="match status" value="1"/>
</dbReference>
<protein>
    <submittedName>
        <fullName evidence="1">Phosphoglycerate mutase-like protein</fullName>
    </submittedName>
</protein>
<name>A0A1Y2CFW9_9FUNG</name>
<gene>
    <name evidence="1" type="ORF">BCR33DRAFT_715974</name>
</gene>
<dbReference type="SMART" id="SM00855">
    <property type="entry name" value="PGAM"/>
    <property type="match status" value="1"/>
</dbReference>
<proteinExistence type="predicted"/>
<dbReference type="PANTHER" id="PTHR16469:SF51">
    <property type="entry name" value="TRANSCRIPTION FACTOR TAU 55 KDA SUBUNIT"/>
    <property type="match status" value="1"/>
</dbReference>
<dbReference type="InterPro" id="IPR029033">
    <property type="entry name" value="His_PPase_superfam"/>
</dbReference>
<accession>A0A1Y2CFW9</accession>
<dbReference type="OrthoDB" id="414418at2759"/>
<keyword evidence="2" id="KW-1185">Reference proteome</keyword>
<sequence>MARPPRAIYILRHGIRQDFISTTFISPTSRTQDPPLSASGHAQAASLARFLGGLPASASIKHIFCSPFSRCIQTVHPTALALGLPINIEPGVGEWFKLIAGEQGDAESEAPSAKEVAAALDVGEGTAAGQIDTTYAPVHPLRVPRENPAQIHARFNSVLKGLVQRLDDAGVEGDVLVCTHAAGVITAVRGLLEWVHAPVVAGVCTYVKLVRDGGDVAEGQREWKCEVNGECTHLSEHGGLMYNWQFPGAFAPVGAYVDIFNPPPIEVGKL</sequence>
<dbReference type="InterPro" id="IPR013078">
    <property type="entry name" value="His_Pase_superF_clade-1"/>
</dbReference>
<dbReference type="EMBL" id="MCGO01000018">
    <property type="protein sequence ID" value="ORY45953.1"/>
    <property type="molecule type" value="Genomic_DNA"/>
</dbReference>
<comment type="caution">
    <text evidence="1">The sequence shown here is derived from an EMBL/GenBank/DDBJ whole genome shotgun (WGS) entry which is preliminary data.</text>
</comment>
<dbReference type="Proteomes" id="UP000193642">
    <property type="component" value="Unassembled WGS sequence"/>
</dbReference>
<dbReference type="InterPro" id="IPR051710">
    <property type="entry name" value="Phosphatase_SH3-domain"/>
</dbReference>
<dbReference type="STRING" id="329046.A0A1Y2CFW9"/>
<dbReference type="Gene3D" id="3.40.50.1240">
    <property type="entry name" value="Phosphoglycerate mutase-like"/>
    <property type="match status" value="1"/>
</dbReference>
<evidence type="ECO:0000313" key="2">
    <source>
        <dbReference type="Proteomes" id="UP000193642"/>
    </source>
</evidence>